<name>F7YYI5_9THEM</name>
<dbReference type="SUPFAM" id="SSF53474">
    <property type="entry name" value="alpha/beta-Hydrolases"/>
    <property type="match status" value="1"/>
</dbReference>
<evidence type="ECO:0000259" key="1">
    <source>
        <dbReference type="Pfam" id="PF12146"/>
    </source>
</evidence>
<dbReference type="GO" id="GO:0016787">
    <property type="term" value="F:hydrolase activity"/>
    <property type="evidence" value="ECO:0007669"/>
    <property type="project" value="UniProtKB-KW"/>
</dbReference>
<dbReference type="Gene3D" id="3.40.50.1820">
    <property type="entry name" value="alpha/beta hydrolase"/>
    <property type="match status" value="1"/>
</dbReference>
<proteinExistence type="predicted"/>
<dbReference type="RefSeq" id="WP_013932234.1">
    <property type="nucleotide sequence ID" value="NC_015707.1"/>
</dbReference>
<sequence>MWIKEFEGKRGWVILVHGLGEHSKRYGWLVELLKTVDYGLTLFDLPGHGESPGKRGHLSFKKVFRFIDSLLERHPNSFLFGHSLGGLIAIRYAETRFCKSLRGLIVTSPALHLPNVSPSLRLLAAVTSVITPWVTFDNRIDPNLLSTNKEAVKRYVEDPLVHRRISAKLAHDMFTNSKKAIEEAEKITIPCFVAVGTEDKIVLPTGAEQFSQKVASKDKIFKAYEGCFHELFEDTTMSSLFKQDLINWLINH</sequence>
<dbReference type="HOGENOM" id="CLU_026209_7_2_0"/>
<dbReference type="PANTHER" id="PTHR11614">
    <property type="entry name" value="PHOSPHOLIPASE-RELATED"/>
    <property type="match status" value="1"/>
</dbReference>
<dbReference type="Proteomes" id="UP000006804">
    <property type="component" value="Chromosome"/>
</dbReference>
<dbReference type="OrthoDB" id="9806902at2"/>
<protein>
    <submittedName>
        <fullName evidence="2">Alpha/beta hydrolase fold protein</fullName>
    </submittedName>
</protein>
<evidence type="ECO:0000313" key="2">
    <source>
        <dbReference type="EMBL" id="AEH51014.1"/>
    </source>
</evidence>
<dbReference type="eggNOG" id="COG2267">
    <property type="taxonomic scope" value="Bacteria"/>
</dbReference>
<dbReference type="PATRIC" id="fig|688269.3.peg.953"/>
<feature type="domain" description="Serine aminopeptidase S33" evidence="1">
    <location>
        <begin position="9"/>
        <end position="235"/>
    </location>
</feature>
<dbReference type="InterPro" id="IPR022742">
    <property type="entry name" value="Hydrolase_4"/>
</dbReference>
<dbReference type="EMBL" id="CP002351">
    <property type="protein sequence ID" value="AEH51014.1"/>
    <property type="molecule type" value="Genomic_DNA"/>
</dbReference>
<dbReference type="AlphaFoldDB" id="F7YYI5"/>
<dbReference type="InterPro" id="IPR029058">
    <property type="entry name" value="AB_hydrolase_fold"/>
</dbReference>
<dbReference type="KEGG" id="tta:Theth_0930"/>
<reference evidence="2 3" key="1">
    <citation type="submission" date="2010-11" db="EMBL/GenBank/DDBJ databases">
        <title>The complete genome of Thermotoga thermarum DSM 5069.</title>
        <authorList>
            <consortium name="US DOE Joint Genome Institute (JGI-PGF)"/>
            <person name="Lucas S."/>
            <person name="Copeland A."/>
            <person name="Lapidus A."/>
            <person name="Bruce D."/>
            <person name="Goodwin L."/>
            <person name="Pitluck S."/>
            <person name="Kyrpides N."/>
            <person name="Mavromatis K."/>
            <person name="Ivanova N."/>
            <person name="Zeytun A."/>
            <person name="Brettin T."/>
            <person name="Detter J.C."/>
            <person name="Tapia R."/>
            <person name="Han C."/>
            <person name="Land M."/>
            <person name="Hauser L."/>
            <person name="Markowitz V."/>
            <person name="Cheng J.-F."/>
            <person name="Hugenholtz P."/>
            <person name="Woyke T."/>
            <person name="Wu D."/>
            <person name="Spring S."/>
            <person name="Schroeder M."/>
            <person name="Brambilla E."/>
            <person name="Klenk H.-P."/>
            <person name="Eisen J.A."/>
        </authorList>
    </citation>
    <scope>NUCLEOTIDE SEQUENCE [LARGE SCALE GENOMIC DNA]</scope>
    <source>
        <strain evidence="2 3">DSM 5069</strain>
    </source>
</reference>
<organism evidence="2 3">
    <name type="scientific">Pseudothermotoga thermarum DSM 5069</name>
    <dbReference type="NCBI Taxonomy" id="688269"/>
    <lineage>
        <taxon>Bacteria</taxon>
        <taxon>Thermotogati</taxon>
        <taxon>Thermotogota</taxon>
        <taxon>Thermotogae</taxon>
        <taxon>Thermotogales</taxon>
        <taxon>Thermotogaceae</taxon>
        <taxon>Pseudothermotoga</taxon>
    </lineage>
</organism>
<evidence type="ECO:0000313" key="3">
    <source>
        <dbReference type="Proteomes" id="UP000006804"/>
    </source>
</evidence>
<accession>F7YYI5</accession>
<dbReference type="InterPro" id="IPR051044">
    <property type="entry name" value="MAG_DAG_Lipase"/>
</dbReference>
<dbReference type="Pfam" id="PF12146">
    <property type="entry name" value="Hydrolase_4"/>
    <property type="match status" value="1"/>
</dbReference>
<gene>
    <name evidence="2" type="ORF">Theth_0930</name>
</gene>
<keyword evidence="3" id="KW-1185">Reference proteome</keyword>
<keyword evidence="2" id="KW-0378">Hydrolase</keyword>
<dbReference type="STRING" id="688269.Theth_0930"/>